<sequence length="72" mass="8506">HHYVSEQFVDYLNVSVDFLVELYYIFSNVALWLGLFNVDDGVDFLDYLFYCGDLLDELFHVDVDVDLLDYTP</sequence>
<comment type="caution">
    <text evidence="1">The sequence shown here is derived from an EMBL/GenBank/DDBJ whole genome shotgun (WGS) entry which is preliminary data.</text>
</comment>
<proteinExistence type="predicted"/>
<name>A0A812WGJ8_9DINO</name>
<feature type="non-terminal residue" evidence="1">
    <location>
        <position position="1"/>
    </location>
</feature>
<dbReference type="EMBL" id="CAJNJA010033659">
    <property type="protein sequence ID" value="CAE7682191.1"/>
    <property type="molecule type" value="Genomic_DNA"/>
</dbReference>
<feature type="non-terminal residue" evidence="1">
    <location>
        <position position="72"/>
    </location>
</feature>
<dbReference type="AlphaFoldDB" id="A0A812WGJ8"/>
<organism evidence="1 2">
    <name type="scientific">Symbiodinium necroappetens</name>
    <dbReference type="NCBI Taxonomy" id="1628268"/>
    <lineage>
        <taxon>Eukaryota</taxon>
        <taxon>Sar</taxon>
        <taxon>Alveolata</taxon>
        <taxon>Dinophyceae</taxon>
        <taxon>Suessiales</taxon>
        <taxon>Symbiodiniaceae</taxon>
        <taxon>Symbiodinium</taxon>
    </lineage>
</organism>
<reference evidence="1" key="1">
    <citation type="submission" date="2021-02" db="EMBL/GenBank/DDBJ databases">
        <authorList>
            <person name="Dougan E. K."/>
            <person name="Rhodes N."/>
            <person name="Thang M."/>
            <person name="Chan C."/>
        </authorList>
    </citation>
    <scope>NUCLEOTIDE SEQUENCE</scope>
</reference>
<evidence type="ECO:0000313" key="2">
    <source>
        <dbReference type="Proteomes" id="UP000601435"/>
    </source>
</evidence>
<keyword evidence="2" id="KW-1185">Reference proteome</keyword>
<evidence type="ECO:0000313" key="1">
    <source>
        <dbReference type="EMBL" id="CAE7682191.1"/>
    </source>
</evidence>
<dbReference type="Proteomes" id="UP000601435">
    <property type="component" value="Unassembled WGS sequence"/>
</dbReference>
<protein>
    <submittedName>
        <fullName evidence="1">Uncharacterized protein</fullName>
    </submittedName>
</protein>
<gene>
    <name evidence="1" type="ORF">SNEC2469_LOCUS19623</name>
</gene>
<accession>A0A812WGJ8</accession>